<accession>A0AAN7CT00</accession>
<dbReference type="GO" id="GO:0016787">
    <property type="term" value="F:hydrolase activity"/>
    <property type="evidence" value="ECO:0007669"/>
    <property type="project" value="UniProtKB-KW"/>
</dbReference>
<dbReference type="GO" id="GO:0044550">
    <property type="term" value="P:secondary metabolite biosynthetic process"/>
    <property type="evidence" value="ECO:0007669"/>
    <property type="project" value="TreeGrafter"/>
</dbReference>
<evidence type="ECO:0000313" key="4">
    <source>
        <dbReference type="EMBL" id="KAK4247431.1"/>
    </source>
</evidence>
<evidence type="ECO:0000313" key="5">
    <source>
        <dbReference type="Proteomes" id="UP001303647"/>
    </source>
</evidence>
<evidence type="ECO:0000256" key="2">
    <source>
        <dbReference type="ARBA" id="ARBA00022801"/>
    </source>
</evidence>
<dbReference type="InterPro" id="IPR005645">
    <property type="entry name" value="FSH-like_dom"/>
</dbReference>
<dbReference type="Gene3D" id="3.40.50.1820">
    <property type="entry name" value="alpha/beta hydrolase"/>
    <property type="match status" value="1"/>
</dbReference>
<dbReference type="Proteomes" id="UP001303647">
    <property type="component" value="Unassembled WGS sequence"/>
</dbReference>
<proteinExistence type="inferred from homology"/>
<dbReference type="InterPro" id="IPR050593">
    <property type="entry name" value="LovG"/>
</dbReference>
<keyword evidence="5" id="KW-1185">Reference proteome</keyword>
<sequence>MAAAPTGASSAPSAVFSRRRGHFRLVYADAPFLSQAGPCVLSVYADWGSYRRWLRWADHQPSVDALRATGAIDEAVRSAIVCDDALGATGDWVGILGFSQGAKVAASLLFRQQQRENNLATAVAIPSFRFGMFFAGRGPLVALDPDHASSAGLPDAAALSGADVNANNWDKRHVLRIPSIHVHGLKDPGIGLHRYLRDVFCEKESTRLVEWNGEHRMPLKNKDVEAIFESILSVAQHTGVF</sequence>
<comment type="caution">
    <text evidence="4">The sequence shown here is derived from an EMBL/GenBank/DDBJ whole genome shotgun (WGS) entry which is preliminary data.</text>
</comment>
<feature type="domain" description="Serine hydrolase" evidence="3">
    <location>
        <begin position="23"/>
        <end position="226"/>
    </location>
</feature>
<dbReference type="AlphaFoldDB" id="A0AAN7CT00"/>
<dbReference type="InterPro" id="IPR029058">
    <property type="entry name" value="AB_hydrolase_fold"/>
</dbReference>
<dbReference type="GO" id="GO:0005634">
    <property type="term" value="C:nucleus"/>
    <property type="evidence" value="ECO:0007669"/>
    <property type="project" value="TreeGrafter"/>
</dbReference>
<keyword evidence="2 4" id="KW-0378">Hydrolase</keyword>
<reference evidence="4" key="2">
    <citation type="submission" date="2023-05" db="EMBL/GenBank/DDBJ databases">
        <authorList>
            <consortium name="Lawrence Berkeley National Laboratory"/>
            <person name="Steindorff A."/>
            <person name="Hensen N."/>
            <person name="Bonometti L."/>
            <person name="Westerberg I."/>
            <person name="Brannstrom I.O."/>
            <person name="Guillou S."/>
            <person name="Cros-Aarteil S."/>
            <person name="Calhoun S."/>
            <person name="Haridas S."/>
            <person name="Kuo A."/>
            <person name="Mondo S."/>
            <person name="Pangilinan J."/>
            <person name="Riley R."/>
            <person name="Labutti K."/>
            <person name="Andreopoulos B."/>
            <person name="Lipzen A."/>
            <person name="Chen C."/>
            <person name="Yanf M."/>
            <person name="Daum C."/>
            <person name="Ng V."/>
            <person name="Clum A."/>
            <person name="Ohm R."/>
            <person name="Martin F."/>
            <person name="Silar P."/>
            <person name="Natvig D."/>
            <person name="Lalanne C."/>
            <person name="Gautier V."/>
            <person name="Ament-Velasquez S.L."/>
            <person name="Kruys A."/>
            <person name="Hutchinson M.I."/>
            <person name="Powell A.J."/>
            <person name="Barry K."/>
            <person name="Miller A.N."/>
            <person name="Grigoriev I.V."/>
            <person name="Debuchy R."/>
            <person name="Gladieux P."/>
            <person name="Thoren M.H."/>
            <person name="Johannesson H."/>
        </authorList>
    </citation>
    <scope>NUCLEOTIDE SEQUENCE</scope>
    <source>
        <strain evidence="4">CBS 359.72</strain>
    </source>
</reference>
<dbReference type="Pfam" id="PF03959">
    <property type="entry name" value="FSH1"/>
    <property type="match status" value="1"/>
</dbReference>
<evidence type="ECO:0000256" key="1">
    <source>
        <dbReference type="ARBA" id="ARBA00005863"/>
    </source>
</evidence>
<organism evidence="4 5">
    <name type="scientific">Corynascus novoguineensis</name>
    <dbReference type="NCBI Taxonomy" id="1126955"/>
    <lineage>
        <taxon>Eukaryota</taxon>
        <taxon>Fungi</taxon>
        <taxon>Dikarya</taxon>
        <taxon>Ascomycota</taxon>
        <taxon>Pezizomycotina</taxon>
        <taxon>Sordariomycetes</taxon>
        <taxon>Sordariomycetidae</taxon>
        <taxon>Sordariales</taxon>
        <taxon>Chaetomiaceae</taxon>
        <taxon>Corynascus</taxon>
    </lineage>
</organism>
<dbReference type="GO" id="GO:0005737">
    <property type="term" value="C:cytoplasm"/>
    <property type="evidence" value="ECO:0007669"/>
    <property type="project" value="TreeGrafter"/>
</dbReference>
<name>A0AAN7CT00_9PEZI</name>
<evidence type="ECO:0000259" key="3">
    <source>
        <dbReference type="Pfam" id="PF03959"/>
    </source>
</evidence>
<dbReference type="EMBL" id="MU857653">
    <property type="protein sequence ID" value="KAK4247431.1"/>
    <property type="molecule type" value="Genomic_DNA"/>
</dbReference>
<reference evidence="4" key="1">
    <citation type="journal article" date="2023" name="Mol. Phylogenet. Evol.">
        <title>Genome-scale phylogeny and comparative genomics of the fungal order Sordariales.</title>
        <authorList>
            <person name="Hensen N."/>
            <person name="Bonometti L."/>
            <person name="Westerberg I."/>
            <person name="Brannstrom I.O."/>
            <person name="Guillou S."/>
            <person name="Cros-Aarteil S."/>
            <person name="Calhoun S."/>
            <person name="Haridas S."/>
            <person name="Kuo A."/>
            <person name="Mondo S."/>
            <person name="Pangilinan J."/>
            <person name="Riley R."/>
            <person name="LaButti K."/>
            <person name="Andreopoulos B."/>
            <person name="Lipzen A."/>
            <person name="Chen C."/>
            <person name="Yan M."/>
            <person name="Daum C."/>
            <person name="Ng V."/>
            <person name="Clum A."/>
            <person name="Steindorff A."/>
            <person name="Ohm R.A."/>
            <person name="Martin F."/>
            <person name="Silar P."/>
            <person name="Natvig D.O."/>
            <person name="Lalanne C."/>
            <person name="Gautier V."/>
            <person name="Ament-Velasquez S.L."/>
            <person name="Kruys A."/>
            <person name="Hutchinson M.I."/>
            <person name="Powell A.J."/>
            <person name="Barry K."/>
            <person name="Miller A.N."/>
            <person name="Grigoriev I.V."/>
            <person name="Debuchy R."/>
            <person name="Gladieux P."/>
            <person name="Hiltunen Thoren M."/>
            <person name="Johannesson H."/>
        </authorList>
    </citation>
    <scope>NUCLEOTIDE SEQUENCE</scope>
    <source>
        <strain evidence="4">CBS 359.72</strain>
    </source>
</reference>
<dbReference type="SUPFAM" id="SSF53474">
    <property type="entry name" value="alpha/beta-Hydrolases"/>
    <property type="match status" value="1"/>
</dbReference>
<dbReference type="PANTHER" id="PTHR48070:SF3">
    <property type="entry name" value="ESTERASE DBAE-RELATED"/>
    <property type="match status" value="1"/>
</dbReference>
<protein>
    <submittedName>
        <fullName evidence="4">Serine hydrolase FSH</fullName>
    </submittedName>
</protein>
<comment type="similarity">
    <text evidence="1">Belongs to the LovG family.</text>
</comment>
<gene>
    <name evidence="4" type="ORF">C7999DRAFT_41203</name>
</gene>
<dbReference type="PANTHER" id="PTHR48070">
    <property type="entry name" value="ESTERASE OVCA2"/>
    <property type="match status" value="1"/>
</dbReference>